<dbReference type="Proteomes" id="UP001165960">
    <property type="component" value="Unassembled WGS sequence"/>
</dbReference>
<organism evidence="1 2">
    <name type="scientific">Entomophthora muscae</name>
    <dbReference type="NCBI Taxonomy" id="34485"/>
    <lineage>
        <taxon>Eukaryota</taxon>
        <taxon>Fungi</taxon>
        <taxon>Fungi incertae sedis</taxon>
        <taxon>Zoopagomycota</taxon>
        <taxon>Entomophthoromycotina</taxon>
        <taxon>Entomophthoromycetes</taxon>
        <taxon>Entomophthorales</taxon>
        <taxon>Entomophthoraceae</taxon>
        <taxon>Entomophthora</taxon>
    </lineage>
</organism>
<proteinExistence type="predicted"/>
<sequence>MKIFTTCPQASKSKVNPPRAKKAKTAPKKKPDKAKAPSKTPLSSPEPEETSPTPPYSCLVYSPSDSQEKLFNFNHHPDPTSEPEQKSEPSAPEDYQKNYGISTLSITFATGMALFYAYLSGTQSQAAGLPFLGVTWARVFAGRAHHKRGANFRR</sequence>
<accession>A0ACC2U710</accession>
<dbReference type="EMBL" id="QTSX02001422">
    <property type="protein sequence ID" value="KAJ9082824.1"/>
    <property type="molecule type" value="Genomic_DNA"/>
</dbReference>
<protein>
    <submittedName>
        <fullName evidence="1">Uncharacterized protein</fullName>
    </submittedName>
</protein>
<evidence type="ECO:0000313" key="1">
    <source>
        <dbReference type="EMBL" id="KAJ9082824.1"/>
    </source>
</evidence>
<comment type="caution">
    <text evidence="1">The sequence shown here is derived from an EMBL/GenBank/DDBJ whole genome shotgun (WGS) entry which is preliminary data.</text>
</comment>
<keyword evidence="2" id="KW-1185">Reference proteome</keyword>
<name>A0ACC2U710_9FUNG</name>
<reference evidence="1" key="1">
    <citation type="submission" date="2022-04" db="EMBL/GenBank/DDBJ databases">
        <title>Genome of the entomopathogenic fungus Entomophthora muscae.</title>
        <authorList>
            <person name="Elya C."/>
            <person name="Lovett B.R."/>
            <person name="Lee E."/>
            <person name="Macias A.M."/>
            <person name="Hajek A.E."/>
            <person name="De Bivort B.L."/>
            <person name="Kasson M.T."/>
            <person name="De Fine Licht H.H."/>
            <person name="Stajich J.E."/>
        </authorList>
    </citation>
    <scope>NUCLEOTIDE SEQUENCE</scope>
    <source>
        <strain evidence="1">Berkeley</strain>
    </source>
</reference>
<evidence type="ECO:0000313" key="2">
    <source>
        <dbReference type="Proteomes" id="UP001165960"/>
    </source>
</evidence>
<gene>
    <name evidence="1" type="ORF">DSO57_1000809</name>
</gene>